<dbReference type="AlphaFoldDB" id="A0A395JK66"/>
<evidence type="ECO:0000313" key="2">
    <source>
        <dbReference type="EMBL" id="RBP51122.1"/>
    </source>
</evidence>
<comment type="caution">
    <text evidence="2">The sequence shown here is derived from an EMBL/GenBank/DDBJ whole genome shotgun (WGS) entry which is preliminary data.</text>
</comment>
<dbReference type="SUPFAM" id="SSF82171">
    <property type="entry name" value="DPP6 N-terminal domain-like"/>
    <property type="match status" value="2"/>
</dbReference>
<evidence type="ECO:0000256" key="1">
    <source>
        <dbReference type="ARBA" id="ARBA00009820"/>
    </source>
</evidence>
<dbReference type="InterPro" id="IPR011659">
    <property type="entry name" value="WD40"/>
</dbReference>
<gene>
    <name evidence="2" type="ORF">DFR28_102541</name>
</gene>
<evidence type="ECO:0000313" key="3">
    <source>
        <dbReference type="Proteomes" id="UP000253083"/>
    </source>
</evidence>
<dbReference type="RefSeq" id="WP_113953919.1">
    <property type="nucleotide sequence ID" value="NZ_QNRT01000002.1"/>
</dbReference>
<proteinExistence type="inferred from homology"/>
<name>A0A395JK66_9GAMM</name>
<accession>A0A395JK66</accession>
<dbReference type="InterPro" id="IPR011042">
    <property type="entry name" value="6-blade_b-propeller_TolB-like"/>
</dbReference>
<protein>
    <submittedName>
        <fullName evidence="2">WD40 repeat protein</fullName>
    </submittedName>
</protein>
<dbReference type="Proteomes" id="UP000253083">
    <property type="component" value="Unassembled WGS sequence"/>
</dbReference>
<comment type="similarity">
    <text evidence="1">Belongs to the TolB family.</text>
</comment>
<dbReference type="PANTHER" id="PTHR36842">
    <property type="entry name" value="PROTEIN TOLB HOMOLOG"/>
    <property type="match status" value="1"/>
</dbReference>
<dbReference type="InParanoid" id="A0A395JK66"/>
<dbReference type="PANTHER" id="PTHR36842:SF1">
    <property type="entry name" value="PROTEIN TOLB"/>
    <property type="match status" value="1"/>
</dbReference>
<organism evidence="2 3">
    <name type="scientific">Arenicella xantha</name>
    <dbReference type="NCBI Taxonomy" id="644221"/>
    <lineage>
        <taxon>Bacteria</taxon>
        <taxon>Pseudomonadati</taxon>
        <taxon>Pseudomonadota</taxon>
        <taxon>Gammaproteobacteria</taxon>
        <taxon>Arenicellales</taxon>
        <taxon>Arenicellaceae</taxon>
        <taxon>Arenicella</taxon>
    </lineage>
</organism>
<sequence>MIFIKEYRTMRSATRSRPISACTVGLLAFAIGAQSYAEGLEFSDPKQLNHILRTNERVLQFEVGGDSKRMIYHVTNLSTQYGELRVAPLSGNAEATRINTSNLRDYDMSADGKYVVYTTSNSPFTSANRLNSQVSDMSEPAVQLIPALSSGKEVARPEISPDGHTVVFISEERQNNLRELYSVPITGPSSSRVRLSGPLDPPDESSVVGVGGFYISPDSSTVVYFARPPGSTVAELYSVPIDRSSEPVQLTDLNTNNRRISGSIMFSPDSTTISFVSNQGVNDVYNLYSIPINGPKESAIRLNHDSDGESVRDSRISADGTTIVYRSAGSSSDLLYSVPIDRSTEPVLISPIPVFDGDVSQYYEISSDSSTVVFKADMHINNVSEIFAVPINGPSTSAIKLHQDLVVGQSVATFDKIELSPDGQSVTFRIDDSVADNLTKLYTAPLDTANAAVDLTPMLVNDQYVQSSFKLSADSEYVVYIANQEDDIYELYLATLDGQQPPLKLNAALPDGGRIGTTFLSDKNIVRISADSSSIVYAAEQIASGLGGLFVVRKIDDEICFVTVASNNKVVTFCL</sequence>
<keyword evidence="3" id="KW-1185">Reference proteome</keyword>
<reference evidence="2 3" key="1">
    <citation type="submission" date="2018-06" db="EMBL/GenBank/DDBJ databases">
        <title>Genomic Encyclopedia of Type Strains, Phase IV (KMG-IV): sequencing the most valuable type-strain genomes for metagenomic binning, comparative biology and taxonomic classification.</title>
        <authorList>
            <person name="Goeker M."/>
        </authorList>
    </citation>
    <scope>NUCLEOTIDE SEQUENCE [LARGE SCALE GENOMIC DNA]</scope>
    <source>
        <strain evidence="2 3">DSM 24032</strain>
    </source>
</reference>
<dbReference type="OrthoDB" id="9758793at2"/>
<dbReference type="Gene3D" id="2.120.10.30">
    <property type="entry name" value="TolB, C-terminal domain"/>
    <property type="match status" value="2"/>
</dbReference>
<dbReference type="Pfam" id="PF07676">
    <property type="entry name" value="PD40"/>
    <property type="match status" value="1"/>
</dbReference>
<dbReference type="EMBL" id="QNRT01000002">
    <property type="protein sequence ID" value="RBP51122.1"/>
    <property type="molecule type" value="Genomic_DNA"/>
</dbReference>